<dbReference type="PANTHER" id="PTHR34390:SF1">
    <property type="entry name" value="SUCCINATE TRANSPORTER SUBUNIT YJJB-RELATED"/>
    <property type="match status" value="1"/>
</dbReference>
<evidence type="ECO:0000313" key="11">
    <source>
        <dbReference type="Proteomes" id="UP000286268"/>
    </source>
</evidence>
<evidence type="ECO:0000256" key="5">
    <source>
        <dbReference type="ARBA" id="ARBA00022989"/>
    </source>
</evidence>
<protein>
    <submittedName>
        <fullName evidence="10">Threonine/serine exporter</fullName>
    </submittedName>
</protein>
<comment type="subcellular location">
    <subcellularLocation>
        <location evidence="1">Cell membrane</location>
        <topology evidence="1">Multi-pass membrane protein</topology>
    </subcellularLocation>
</comment>
<feature type="transmembrane region" description="Helical" evidence="8">
    <location>
        <begin position="27"/>
        <end position="46"/>
    </location>
</feature>
<evidence type="ECO:0000256" key="8">
    <source>
        <dbReference type="SAM" id="Phobius"/>
    </source>
</evidence>
<organism evidence="10 11">
    <name type="scientific">Clostridium manihotivorum</name>
    <dbReference type="NCBI Taxonomy" id="2320868"/>
    <lineage>
        <taxon>Bacteria</taxon>
        <taxon>Bacillati</taxon>
        <taxon>Bacillota</taxon>
        <taxon>Clostridia</taxon>
        <taxon>Eubacteriales</taxon>
        <taxon>Clostridiaceae</taxon>
        <taxon>Clostridium</taxon>
    </lineage>
</organism>
<feature type="domain" description="Threonine/Serine exporter ThrE" evidence="9">
    <location>
        <begin position="7"/>
        <end position="132"/>
    </location>
</feature>
<evidence type="ECO:0000256" key="7">
    <source>
        <dbReference type="ARBA" id="ARBA00034125"/>
    </source>
</evidence>
<evidence type="ECO:0000256" key="6">
    <source>
        <dbReference type="ARBA" id="ARBA00023136"/>
    </source>
</evidence>
<sequence length="149" mass="16133">MSIKMITLAFVGSIFPVILFNIDRRKIIFAGIGGALGWIVYSLVLSKTTSEVIASFFGALAVNAYSELMARIKKTPASMFYVPGIFPLVPGITAYSTVTYLVQKDFSSAQSTGILMLGIAGAIGFGIMLSSAFFGFISKIYKNYIRSVR</sequence>
<dbReference type="RefSeq" id="WP_128213803.1">
    <property type="nucleotide sequence ID" value="NZ_CP025746.1"/>
</dbReference>
<evidence type="ECO:0000256" key="2">
    <source>
        <dbReference type="ARBA" id="ARBA00022475"/>
    </source>
</evidence>
<dbReference type="EMBL" id="CP025746">
    <property type="protein sequence ID" value="QAA33072.1"/>
    <property type="molecule type" value="Genomic_DNA"/>
</dbReference>
<accession>A0A3R5QZA9</accession>
<keyword evidence="4 8" id="KW-0812">Transmembrane</keyword>
<comment type="similarity">
    <text evidence="7">Belongs to the ThrE exporter (TC 2.A.79) family.</text>
</comment>
<keyword evidence="3" id="KW-0997">Cell inner membrane</keyword>
<feature type="transmembrane region" description="Helical" evidence="8">
    <location>
        <begin position="52"/>
        <end position="68"/>
    </location>
</feature>
<proteinExistence type="inferred from homology"/>
<evidence type="ECO:0000256" key="3">
    <source>
        <dbReference type="ARBA" id="ARBA00022519"/>
    </source>
</evidence>
<dbReference type="InterPro" id="IPR024528">
    <property type="entry name" value="ThrE_2"/>
</dbReference>
<feature type="transmembrane region" description="Helical" evidence="8">
    <location>
        <begin position="80"/>
        <end position="102"/>
    </location>
</feature>
<keyword evidence="11" id="KW-1185">Reference proteome</keyword>
<keyword evidence="5 8" id="KW-1133">Transmembrane helix</keyword>
<feature type="transmembrane region" description="Helical" evidence="8">
    <location>
        <begin position="6"/>
        <end position="22"/>
    </location>
</feature>
<evidence type="ECO:0000256" key="1">
    <source>
        <dbReference type="ARBA" id="ARBA00004651"/>
    </source>
</evidence>
<dbReference type="OrthoDB" id="9810047at2"/>
<keyword evidence="6 8" id="KW-0472">Membrane</keyword>
<dbReference type="InterPro" id="IPR050539">
    <property type="entry name" value="ThrE_Dicarb/AminoAcid_Exp"/>
</dbReference>
<dbReference type="GO" id="GO:0005886">
    <property type="term" value="C:plasma membrane"/>
    <property type="evidence" value="ECO:0007669"/>
    <property type="project" value="UniProtKB-SubCell"/>
</dbReference>
<evidence type="ECO:0000313" key="10">
    <source>
        <dbReference type="EMBL" id="QAA33072.1"/>
    </source>
</evidence>
<dbReference type="Pfam" id="PF12821">
    <property type="entry name" value="ThrE_2"/>
    <property type="match status" value="1"/>
</dbReference>
<gene>
    <name evidence="10" type="ORF">C1I91_16300</name>
</gene>
<dbReference type="AlphaFoldDB" id="A0A3R5QZA9"/>
<evidence type="ECO:0000259" key="9">
    <source>
        <dbReference type="Pfam" id="PF12821"/>
    </source>
</evidence>
<dbReference type="KEGG" id="cmah:C1I91_16300"/>
<dbReference type="GO" id="GO:0015744">
    <property type="term" value="P:succinate transport"/>
    <property type="evidence" value="ECO:0007669"/>
    <property type="project" value="TreeGrafter"/>
</dbReference>
<reference evidence="10 11" key="1">
    <citation type="submission" date="2018-01" db="EMBL/GenBank/DDBJ databases">
        <title>Genome Sequencing and Assembly of Anaerobacter polyendosporus strain CT4.</title>
        <authorList>
            <person name="Tachaapaikoon C."/>
            <person name="Sutheeworapong S."/>
            <person name="Jenjaroenpun P."/>
            <person name="Wongsurawat T."/>
            <person name="Nookeaw I."/>
            <person name="Cheawchanlertfa P."/>
            <person name="Kosugi A."/>
            <person name="Cheevadhanarak S."/>
            <person name="Ratanakhanokchai K."/>
        </authorList>
    </citation>
    <scope>NUCLEOTIDE SEQUENCE [LARGE SCALE GENOMIC DNA]</scope>
    <source>
        <strain evidence="10 11">CT4</strain>
    </source>
</reference>
<keyword evidence="2" id="KW-1003">Cell membrane</keyword>
<evidence type="ECO:0000256" key="4">
    <source>
        <dbReference type="ARBA" id="ARBA00022692"/>
    </source>
</evidence>
<dbReference type="PANTHER" id="PTHR34390">
    <property type="entry name" value="UPF0442 PROTEIN YJJB-RELATED"/>
    <property type="match status" value="1"/>
</dbReference>
<dbReference type="Proteomes" id="UP000286268">
    <property type="component" value="Chromosome"/>
</dbReference>
<feature type="transmembrane region" description="Helical" evidence="8">
    <location>
        <begin position="114"/>
        <end position="137"/>
    </location>
</feature>
<name>A0A3R5QZA9_9CLOT</name>